<dbReference type="AlphaFoldDB" id="A0A976IDT8"/>
<comment type="caution">
    <text evidence="2">The sequence shown here is derived from an EMBL/GenBank/DDBJ whole genome shotgun (WGS) entry which is preliminary data.</text>
</comment>
<evidence type="ECO:0000256" key="1">
    <source>
        <dbReference type="SAM" id="SignalP"/>
    </source>
</evidence>
<keyword evidence="3" id="KW-1185">Reference proteome</keyword>
<protein>
    <submittedName>
        <fullName evidence="2">Uncharacterized protein</fullName>
    </submittedName>
</protein>
<dbReference type="GeneID" id="94348243"/>
<dbReference type="OrthoDB" id="67214at2759"/>
<organism evidence="2 3">
    <name type="scientific">Bremia lactucae</name>
    <name type="common">Lettuce downy mildew</name>
    <dbReference type="NCBI Taxonomy" id="4779"/>
    <lineage>
        <taxon>Eukaryota</taxon>
        <taxon>Sar</taxon>
        <taxon>Stramenopiles</taxon>
        <taxon>Oomycota</taxon>
        <taxon>Peronosporomycetes</taxon>
        <taxon>Peronosporales</taxon>
        <taxon>Peronosporaceae</taxon>
        <taxon>Bremia</taxon>
    </lineage>
</organism>
<name>A0A976IDT8_BRELC</name>
<reference evidence="2 3" key="1">
    <citation type="journal article" date="2021" name="Genome Biol.">
        <title>AFLAP: assembly-free linkage analysis pipeline using k-mers from genome sequencing data.</title>
        <authorList>
            <person name="Fletcher K."/>
            <person name="Zhang L."/>
            <person name="Gil J."/>
            <person name="Han R."/>
            <person name="Cavanaugh K."/>
            <person name="Michelmore R."/>
        </authorList>
    </citation>
    <scope>NUCLEOTIDE SEQUENCE [LARGE SCALE GENOMIC DNA]</scope>
    <source>
        <strain evidence="2 3">SF5</strain>
    </source>
</reference>
<proteinExistence type="predicted"/>
<sequence>MFRKIGVTLSPFAILSIAEAAEQYDTDKKMLYAKENLLKSRSDFKSKSRIKDSKTTASTLLGTGPPKFPYLLSVSAGDNPAIVINTLLTGIKLVGPYEEPARDTIKRITAPASALGLAACWVATQYSNLKKKMYRHISKGLNLHVNGKVSAEDVMMEAILLALRDLQMDNIKESTKNAYDPINSPTSEVNNRLVFFLRDFDLFSDEEAERWLRWTHLVLHENLAHVILHITSTVTPSKMQWIQERHRLGLSGDASGKWNDFIGILVRPAHGLVDCSSANEKLHDLAKVHGLNLFRANNKNTLDPANCSDKTGDHATGNSLAQAIELECITRTTGNWWSDIDKICRQLTKRNFNIVTNQEKRLNIIEDVCGNLVKKTKVKVLRTLQLDESLQLLREELTSDPLKLSSNCASHEMPTTNSFAKALSALETWKCLKTLTHLPLISSGSSVDSRQHFVDNNIMTPIDCVSPVDALLPFNHRKDGEKKFFDLIDHHILFLRPKDAVDIGVIPTEDSKLVSTCWIQVRPVVKSVFQTIHESDLYYQQVLELDRFVATVELRRNIELYALEIAERRKTLSTMKRDFKMSQTLMNQAEKAQQEAELALIDVELQSKDVHLEKLRVLLNL</sequence>
<feature type="chain" id="PRO_5036687792" evidence="1">
    <location>
        <begin position="21"/>
        <end position="621"/>
    </location>
</feature>
<feature type="signal peptide" evidence="1">
    <location>
        <begin position="1"/>
        <end position="20"/>
    </location>
</feature>
<accession>A0A976IDT8</accession>
<evidence type="ECO:0000313" key="2">
    <source>
        <dbReference type="EMBL" id="TDH68222.1"/>
    </source>
</evidence>
<dbReference type="KEGG" id="blac:94348243"/>
<dbReference type="Proteomes" id="UP000294530">
    <property type="component" value="Unassembled WGS sequence"/>
</dbReference>
<dbReference type="RefSeq" id="XP_067817721.1">
    <property type="nucleotide sequence ID" value="XM_067962572.1"/>
</dbReference>
<keyword evidence="1" id="KW-0732">Signal</keyword>
<dbReference type="EMBL" id="SHOA02000003">
    <property type="protein sequence ID" value="TDH68222.1"/>
    <property type="molecule type" value="Genomic_DNA"/>
</dbReference>
<evidence type="ECO:0000313" key="3">
    <source>
        <dbReference type="Proteomes" id="UP000294530"/>
    </source>
</evidence>
<gene>
    <name evidence="2" type="ORF">CCR75_004486</name>
</gene>